<name>A0ABD5VD67_9EURY</name>
<evidence type="ECO:0000256" key="2">
    <source>
        <dbReference type="ARBA" id="ARBA00023172"/>
    </source>
</evidence>
<dbReference type="InterPro" id="IPR010998">
    <property type="entry name" value="Integrase_recombinase_N"/>
</dbReference>
<evidence type="ECO:0000256" key="1">
    <source>
        <dbReference type="ARBA" id="ARBA00023125"/>
    </source>
</evidence>
<keyword evidence="1" id="KW-0238">DNA-binding</keyword>
<sequence>MSSEDDYPESPLQHYLQEILPGRNLTPNRNWTYEEIVRKFEDQILIPEGISAEEIDTPEARRFANNLEDQHESNTAGSYLSTLNKIYEWMRDKGIINRNPFRIVTRDRDFTKGYRRRRDISVSEMGSFLKRGFSNPLLLAVFTMLAKTGMRVGEIVNLDLRDVYLDHPKVQQCYPARRTELDGRPDTIYVTNEIDMGTEYRNEIRKAGNKRKRVTFFPIDPELKQILVYYLNTRPTVDVVERPFFVGQGGITKRLNQRLTPATVQGQLRERASAEGWRDGKYNPQNVTPHYFRHFFTTHAKRRMDELTVKYLRGDKGDDVMDRYTHNWGNEVRREYLANIYELY</sequence>
<dbReference type="PANTHER" id="PTHR30349:SF92">
    <property type="entry name" value="SITE-SPECIFIC RECOMBINASE"/>
    <property type="match status" value="1"/>
</dbReference>
<comment type="caution">
    <text evidence="4">The sequence shown here is derived from an EMBL/GenBank/DDBJ whole genome shotgun (WGS) entry which is preliminary data.</text>
</comment>
<gene>
    <name evidence="4" type="ORF">ACFQGB_11505</name>
</gene>
<dbReference type="GO" id="GO:0006310">
    <property type="term" value="P:DNA recombination"/>
    <property type="evidence" value="ECO:0007669"/>
    <property type="project" value="UniProtKB-KW"/>
</dbReference>
<dbReference type="CDD" id="cd00397">
    <property type="entry name" value="DNA_BRE_C"/>
    <property type="match status" value="1"/>
</dbReference>
<dbReference type="Gene3D" id="1.10.150.130">
    <property type="match status" value="1"/>
</dbReference>
<protein>
    <submittedName>
        <fullName evidence="4">Tyrosine-type recombinase/integrase</fullName>
    </submittedName>
</protein>
<proteinExistence type="predicted"/>
<keyword evidence="2" id="KW-0233">DNA recombination</keyword>
<feature type="domain" description="Tyr recombinase" evidence="3">
    <location>
        <begin position="115"/>
        <end position="342"/>
    </location>
</feature>
<dbReference type="InterPro" id="IPR013762">
    <property type="entry name" value="Integrase-like_cat_sf"/>
</dbReference>
<evidence type="ECO:0000259" key="3">
    <source>
        <dbReference type="PROSITE" id="PS51898"/>
    </source>
</evidence>
<dbReference type="GO" id="GO:0003677">
    <property type="term" value="F:DNA binding"/>
    <property type="evidence" value="ECO:0007669"/>
    <property type="project" value="UniProtKB-KW"/>
</dbReference>
<dbReference type="RefSeq" id="WP_336350447.1">
    <property type="nucleotide sequence ID" value="NZ_JAZAQL010000002.1"/>
</dbReference>
<dbReference type="InterPro" id="IPR002104">
    <property type="entry name" value="Integrase_catalytic"/>
</dbReference>
<dbReference type="PANTHER" id="PTHR30349">
    <property type="entry name" value="PHAGE INTEGRASE-RELATED"/>
    <property type="match status" value="1"/>
</dbReference>
<evidence type="ECO:0000313" key="5">
    <source>
        <dbReference type="Proteomes" id="UP001596395"/>
    </source>
</evidence>
<evidence type="ECO:0000313" key="4">
    <source>
        <dbReference type="EMBL" id="MFC6953489.1"/>
    </source>
</evidence>
<dbReference type="SUPFAM" id="SSF56349">
    <property type="entry name" value="DNA breaking-rejoining enzymes"/>
    <property type="match status" value="1"/>
</dbReference>
<dbReference type="EMBL" id="JBHSXN010000002">
    <property type="protein sequence ID" value="MFC6953489.1"/>
    <property type="molecule type" value="Genomic_DNA"/>
</dbReference>
<dbReference type="PROSITE" id="PS51898">
    <property type="entry name" value="TYR_RECOMBINASE"/>
    <property type="match status" value="1"/>
</dbReference>
<dbReference type="Gene3D" id="1.10.443.10">
    <property type="entry name" value="Intergrase catalytic core"/>
    <property type="match status" value="1"/>
</dbReference>
<dbReference type="AlphaFoldDB" id="A0ABD5VD67"/>
<dbReference type="Proteomes" id="UP001596395">
    <property type="component" value="Unassembled WGS sequence"/>
</dbReference>
<dbReference type="InterPro" id="IPR050090">
    <property type="entry name" value="Tyrosine_recombinase_XerCD"/>
</dbReference>
<organism evidence="4 5">
    <name type="scientific">Halorubellus litoreus</name>
    <dbReference type="NCBI Taxonomy" id="755308"/>
    <lineage>
        <taxon>Archaea</taxon>
        <taxon>Methanobacteriati</taxon>
        <taxon>Methanobacteriota</taxon>
        <taxon>Stenosarchaea group</taxon>
        <taxon>Halobacteria</taxon>
        <taxon>Halobacteriales</taxon>
        <taxon>Halorubellaceae</taxon>
        <taxon>Halorubellus</taxon>
    </lineage>
</organism>
<accession>A0ABD5VD67</accession>
<dbReference type="InterPro" id="IPR011010">
    <property type="entry name" value="DNA_brk_join_enz"/>
</dbReference>
<keyword evidence="5" id="KW-1185">Reference proteome</keyword>
<reference evidence="4 5" key="1">
    <citation type="journal article" date="2019" name="Int. J. Syst. Evol. Microbiol.">
        <title>The Global Catalogue of Microorganisms (GCM) 10K type strain sequencing project: providing services to taxonomists for standard genome sequencing and annotation.</title>
        <authorList>
            <consortium name="The Broad Institute Genomics Platform"/>
            <consortium name="The Broad Institute Genome Sequencing Center for Infectious Disease"/>
            <person name="Wu L."/>
            <person name="Ma J."/>
        </authorList>
    </citation>
    <scope>NUCLEOTIDE SEQUENCE [LARGE SCALE GENOMIC DNA]</scope>
    <source>
        <strain evidence="4 5">GX26</strain>
    </source>
</reference>